<dbReference type="NCBIfam" id="TIGR04187">
    <property type="entry name" value="GRASP_SAV_5884"/>
    <property type="match status" value="1"/>
</dbReference>
<dbReference type="PROSITE" id="PS50975">
    <property type="entry name" value="ATP_GRASP"/>
    <property type="match status" value="1"/>
</dbReference>
<dbReference type="InterPro" id="IPR048936">
    <property type="entry name" value="MvdD-like_ATPgrasp"/>
</dbReference>
<evidence type="ECO:0000256" key="1">
    <source>
        <dbReference type="PROSITE-ProRule" id="PRU00409"/>
    </source>
</evidence>
<dbReference type="PANTHER" id="PTHR21621">
    <property type="entry name" value="RIBOSOMAL PROTEIN S6 MODIFICATION PROTEIN"/>
    <property type="match status" value="1"/>
</dbReference>
<gene>
    <name evidence="3" type="ORF">Amac_097030</name>
</gene>
<comment type="caution">
    <text evidence="3">The sequence shown here is derived from an EMBL/GenBank/DDBJ whole genome shotgun (WGS) entry which is preliminary data.</text>
</comment>
<evidence type="ECO:0000313" key="3">
    <source>
        <dbReference type="EMBL" id="GES16105.1"/>
    </source>
</evidence>
<feature type="domain" description="ATP-grasp" evidence="2">
    <location>
        <begin position="135"/>
        <end position="322"/>
    </location>
</feature>
<name>A0A5M3X306_9ACTN</name>
<dbReference type="GO" id="GO:0005737">
    <property type="term" value="C:cytoplasm"/>
    <property type="evidence" value="ECO:0007669"/>
    <property type="project" value="TreeGrafter"/>
</dbReference>
<dbReference type="SUPFAM" id="SSF56059">
    <property type="entry name" value="Glutathione synthetase ATP-binding domain-like"/>
    <property type="match status" value="1"/>
</dbReference>
<protein>
    <submittedName>
        <fullName evidence="3">ATP-grasp ribosomal peptide maturase</fullName>
    </submittedName>
</protein>
<evidence type="ECO:0000313" key="4">
    <source>
        <dbReference type="Proteomes" id="UP000331127"/>
    </source>
</evidence>
<dbReference type="PANTHER" id="PTHR21621:SF0">
    <property type="entry name" value="BETA-CITRYLGLUTAMATE SYNTHASE B-RELATED"/>
    <property type="match status" value="1"/>
</dbReference>
<dbReference type="GO" id="GO:0005524">
    <property type="term" value="F:ATP binding"/>
    <property type="evidence" value="ECO:0007669"/>
    <property type="project" value="UniProtKB-UniRule"/>
</dbReference>
<keyword evidence="4" id="KW-1185">Reference proteome</keyword>
<dbReference type="GO" id="GO:0009432">
    <property type="term" value="P:SOS response"/>
    <property type="evidence" value="ECO:0007669"/>
    <property type="project" value="TreeGrafter"/>
</dbReference>
<keyword evidence="1" id="KW-0067">ATP-binding</keyword>
<dbReference type="Pfam" id="PF08443">
    <property type="entry name" value="RimK"/>
    <property type="match status" value="1"/>
</dbReference>
<dbReference type="Proteomes" id="UP000331127">
    <property type="component" value="Unassembled WGS sequence"/>
</dbReference>
<dbReference type="EMBL" id="BLAE01000092">
    <property type="protein sequence ID" value="GES16105.1"/>
    <property type="molecule type" value="Genomic_DNA"/>
</dbReference>
<organism evidence="3 4">
    <name type="scientific">Acrocarpospora macrocephala</name>
    <dbReference type="NCBI Taxonomy" id="150177"/>
    <lineage>
        <taxon>Bacteria</taxon>
        <taxon>Bacillati</taxon>
        <taxon>Actinomycetota</taxon>
        <taxon>Actinomycetes</taxon>
        <taxon>Streptosporangiales</taxon>
        <taxon>Streptosporangiaceae</taxon>
        <taxon>Acrocarpospora</taxon>
    </lineage>
</organism>
<keyword evidence="1" id="KW-0547">Nucleotide-binding</keyword>
<dbReference type="InterPro" id="IPR013651">
    <property type="entry name" value="ATP-grasp_RimK-type"/>
</dbReference>
<accession>A0A5M3X306</accession>
<dbReference type="GO" id="GO:0046872">
    <property type="term" value="F:metal ion binding"/>
    <property type="evidence" value="ECO:0007669"/>
    <property type="project" value="InterPro"/>
</dbReference>
<dbReference type="Gene3D" id="3.30.470.20">
    <property type="entry name" value="ATP-grasp fold, B domain"/>
    <property type="match status" value="1"/>
</dbReference>
<dbReference type="InterPro" id="IPR011761">
    <property type="entry name" value="ATP-grasp"/>
</dbReference>
<dbReference type="Pfam" id="PF21068">
    <property type="entry name" value="ATPgraspMvdD"/>
    <property type="match status" value="1"/>
</dbReference>
<reference evidence="3 4" key="1">
    <citation type="submission" date="2019-10" db="EMBL/GenBank/DDBJ databases">
        <title>Whole genome shotgun sequence of Acrocarpospora macrocephala NBRC 16266.</title>
        <authorList>
            <person name="Ichikawa N."/>
            <person name="Kimura A."/>
            <person name="Kitahashi Y."/>
            <person name="Komaki H."/>
            <person name="Oguchi A."/>
        </authorList>
    </citation>
    <scope>NUCLEOTIDE SEQUENCE [LARGE SCALE GENOMIC DNA]</scope>
    <source>
        <strain evidence="3 4">NBRC 16266</strain>
    </source>
</reference>
<dbReference type="GO" id="GO:0018169">
    <property type="term" value="F:ribosomal S6-glutamic acid ligase activity"/>
    <property type="evidence" value="ECO:0007669"/>
    <property type="project" value="TreeGrafter"/>
</dbReference>
<proteinExistence type="predicted"/>
<dbReference type="AlphaFoldDB" id="A0A5M3X306"/>
<dbReference type="RefSeq" id="WP_246269180.1">
    <property type="nucleotide sequence ID" value="NZ_BAAAHL010000043.1"/>
</dbReference>
<sequence>MAHTVLIITDDSDTVAERVTVELVERGIPVVTMDTADFPSLVSMSANIQTGSDGWTGVVSTPRGELDLARVGAVYVRRPTQFRMDERMTSPERAFAYSEARYGFGGVLTALRQSGCLWVNDPLAAMRAEYKPVQLVEAARAGLNIPKTIITSDPQEAHAWAKGLGGPIVYKPVGGIWHADEGQVRVVYTTPITDLDELLDPAVGRTAQMFQEWIDKAYEARAVVVGDQVLAVRIDSGSEQGRIDWRSDYDSLSYERIDLPGEVRDRLVELHDRLGLVFGAVDLICDVTGQFHFLETNQSGEWGWLNLKTGLPVPAAMADVLQKGPEWAR</sequence>
<evidence type="ECO:0000259" key="2">
    <source>
        <dbReference type="PROSITE" id="PS50975"/>
    </source>
</evidence>
<dbReference type="InterPro" id="IPR026449">
    <property type="entry name" value="GRASP_SAV_5884"/>
</dbReference>